<dbReference type="SUPFAM" id="SSF46626">
    <property type="entry name" value="Cytochrome c"/>
    <property type="match status" value="1"/>
</dbReference>
<dbReference type="GO" id="GO:0046872">
    <property type="term" value="F:metal ion binding"/>
    <property type="evidence" value="ECO:0007669"/>
    <property type="project" value="UniProtKB-KW"/>
</dbReference>
<evidence type="ECO:0000256" key="2">
    <source>
        <dbReference type="ARBA" id="ARBA00022723"/>
    </source>
</evidence>
<name>A0A2L0ETY4_SORCE</name>
<dbReference type="GO" id="GO:0004130">
    <property type="term" value="F:cytochrome-c peroxidase activity"/>
    <property type="evidence" value="ECO:0007669"/>
    <property type="project" value="TreeGrafter"/>
</dbReference>
<dbReference type="InterPro" id="IPR051395">
    <property type="entry name" value="Cytochrome_c_Peroxidase/MauG"/>
</dbReference>
<dbReference type="PANTHER" id="PTHR30600:SF9">
    <property type="entry name" value="BLR7738 PROTEIN"/>
    <property type="match status" value="1"/>
</dbReference>
<reference evidence="7 8" key="1">
    <citation type="submission" date="2015-09" db="EMBL/GenBank/DDBJ databases">
        <title>Sorangium comparison.</title>
        <authorList>
            <person name="Zaburannyi N."/>
            <person name="Bunk B."/>
            <person name="Overmann J."/>
            <person name="Mueller R."/>
        </authorList>
    </citation>
    <scope>NUCLEOTIDE SEQUENCE [LARGE SCALE GENOMIC DNA]</scope>
    <source>
        <strain evidence="7 8">So ce26</strain>
    </source>
</reference>
<keyword evidence="3 4" id="KW-0408">Iron</keyword>
<dbReference type="Gene3D" id="1.10.760.10">
    <property type="entry name" value="Cytochrome c-like domain"/>
    <property type="match status" value="1"/>
</dbReference>
<keyword evidence="1 4" id="KW-0349">Heme</keyword>
<dbReference type="Proteomes" id="UP000238348">
    <property type="component" value="Chromosome"/>
</dbReference>
<dbReference type="OrthoDB" id="9805202at2"/>
<feature type="chain" id="PRO_5014966549" description="Cytochrome c domain-containing protein" evidence="5">
    <location>
        <begin position="22"/>
        <end position="469"/>
    </location>
</feature>
<feature type="domain" description="Cytochrome c" evidence="6">
    <location>
        <begin position="353"/>
        <end position="469"/>
    </location>
</feature>
<sequence length="469" mass="51532">MTTYLTALCVLVGATVPLGLAAFACSSVDQDGGAEHVGPSGEDLLGHARFSGFDALTDRNASRMLDWGREIFRFDTFGDERFWGGELRLHEAIAAVTPAQAQALGLKVDADALPSWLRRKIALGRIDLDDPTVTLRLLQLDAVLGVTGFFDDRGALISIGLQCAFCHSTVNDSVAPGVGKRLDGWANRDLNVGAIIASAPDLDPFVTLLRVVDPDITEEDVRAVFLSWGPGKFDAQLILDGKAFQPDGTSAATLLPNAFDMAGFNEHTWTGNWGSVPYWNSYVAVNLLRGVGNFFDPRFDDAGKYPIAAAFGLGRVTVDPEEDRVTPKLPALHFYQLALPSPKPEPGVDFDEEAAERGHDLFTGQARCTRCHNEPLWTDAGRNLHTPEEMRIDPFQANRAPGNSYKTMNLAALFIRERGLFMRPENKGRFYHDGRFATLLDVVQSYDERFGLGLTPEQERDLVEYLKSL</sequence>
<protein>
    <recommendedName>
        <fullName evidence="6">Cytochrome c domain-containing protein</fullName>
    </recommendedName>
</protein>
<dbReference type="AlphaFoldDB" id="A0A2L0ETY4"/>
<dbReference type="GO" id="GO:0020037">
    <property type="term" value="F:heme binding"/>
    <property type="evidence" value="ECO:0007669"/>
    <property type="project" value="InterPro"/>
</dbReference>
<evidence type="ECO:0000256" key="4">
    <source>
        <dbReference type="PROSITE-ProRule" id="PRU00433"/>
    </source>
</evidence>
<evidence type="ECO:0000313" key="8">
    <source>
        <dbReference type="Proteomes" id="UP000238348"/>
    </source>
</evidence>
<dbReference type="GO" id="GO:0009055">
    <property type="term" value="F:electron transfer activity"/>
    <property type="evidence" value="ECO:0007669"/>
    <property type="project" value="InterPro"/>
</dbReference>
<dbReference type="PROSITE" id="PS51007">
    <property type="entry name" value="CYTC"/>
    <property type="match status" value="1"/>
</dbReference>
<keyword evidence="2 4" id="KW-0479">Metal-binding</keyword>
<dbReference type="InterPro" id="IPR009056">
    <property type="entry name" value="Cyt_c-like_dom"/>
</dbReference>
<evidence type="ECO:0000313" key="7">
    <source>
        <dbReference type="EMBL" id="AUX42767.1"/>
    </source>
</evidence>
<proteinExistence type="predicted"/>
<evidence type="ECO:0000256" key="3">
    <source>
        <dbReference type="ARBA" id="ARBA00023004"/>
    </source>
</evidence>
<keyword evidence="5" id="KW-0732">Signal</keyword>
<organism evidence="7 8">
    <name type="scientific">Sorangium cellulosum</name>
    <name type="common">Polyangium cellulosum</name>
    <dbReference type="NCBI Taxonomy" id="56"/>
    <lineage>
        <taxon>Bacteria</taxon>
        <taxon>Pseudomonadati</taxon>
        <taxon>Myxococcota</taxon>
        <taxon>Polyangia</taxon>
        <taxon>Polyangiales</taxon>
        <taxon>Polyangiaceae</taxon>
        <taxon>Sorangium</taxon>
    </lineage>
</organism>
<evidence type="ECO:0000256" key="1">
    <source>
        <dbReference type="ARBA" id="ARBA00022617"/>
    </source>
</evidence>
<evidence type="ECO:0000259" key="6">
    <source>
        <dbReference type="PROSITE" id="PS51007"/>
    </source>
</evidence>
<dbReference type="PANTHER" id="PTHR30600">
    <property type="entry name" value="CYTOCHROME C PEROXIDASE-RELATED"/>
    <property type="match status" value="1"/>
</dbReference>
<dbReference type="EMBL" id="CP012673">
    <property type="protein sequence ID" value="AUX42767.1"/>
    <property type="molecule type" value="Genomic_DNA"/>
</dbReference>
<evidence type="ECO:0000256" key="5">
    <source>
        <dbReference type="SAM" id="SignalP"/>
    </source>
</evidence>
<accession>A0A2L0ETY4</accession>
<gene>
    <name evidence="7" type="ORF">SOCE26_042010</name>
</gene>
<dbReference type="RefSeq" id="WP_104981529.1">
    <property type="nucleotide sequence ID" value="NZ_CP012673.1"/>
</dbReference>
<dbReference type="InterPro" id="IPR036909">
    <property type="entry name" value="Cyt_c-like_dom_sf"/>
</dbReference>
<feature type="signal peptide" evidence="5">
    <location>
        <begin position="1"/>
        <end position="21"/>
    </location>
</feature>